<protein>
    <recommendedName>
        <fullName evidence="2">HNH nuclease domain-containing protein</fullName>
    </recommendedName>
</protein>
<gene>
    <name evidence="3" type="ORF">FFLO_00703</name>
</gene>
<evidence type="ECO:0000313" key="3">
    <source>
        <dbReference type="EMBL" id="KAG7571351.1"/>
    </source>
</evidence>
<keyword evidence="4" id="KW-1185">Reference proteome</keyword>
<comment type="caution">
    <text evidence="3">The sequence shown here is derived from an EMBL/GenBank/DDBJ whole genome shotgun (WGS) entry which is preliminary data.</text>
</comment>
<accession>A0A8K0JRC6</accession>
<dbReference type="InterPro" id="IPR003615">
    <property type="entry name" value="HNH_nuc"/>
</dbReference>
<name>A0A8K0JRC6_9TREE</name>
<dbReference type="EMBL" id="JABELV010000008">
    <property type="protein sequence ID" value="KAG7571351.1"/>
    <property type="molecule type" value="Genomic_DNA"/>
</dbReference>
<evidence type="ECO:0000256" key="1">
    <source>
        <dbReference type="SAM" id="MobiDB-lite"/>
    </source>
</evidence>
<dbReference type="Proteomes" id="UP000812966">
    <property type="component" value="Unassembled WGS sequence"/>
</dbReference>
<feature type="compositionally biased region" description="Polar residues" evidence="1">
    <location>
        <begin position="160"/>
        <end position="169"/>
    </location>
</feature>
<dbReference type="Pfam" id="PF13391">
    <property type="entry name" value="HNH_2"/>
    <property type="match status" value="1"/>
</dbReference>
<dbReference type="AlphaFoldDB" id="A0A8K0JRC6"/>
<organism evidence="3 4">
    <name type="scientific">Filobasidium floriforme</name>
    <dbReference type="NCBI Taxonomy" id="5210"/>
    <lineage>
        <taxon>Eukaryota</taxon>
        <taxon>Fungi</taxon>
        <taxon>Dikarya</taxon>
        <taxon>Basidiomycota</taxon>
        <taxon>Agaricomycotina</taxon>
        <taxon>Tremellomycetes</taxon>
        <taxon>Filobasidiales</taxon>
        <taxon>Filobasidiaceae</taxon>
        <taxon>Filobasidium</taxon>
    </lineage>
</organism>
<feature type="domain" description="HNH nuclease" evidence="2">
    <location>
        <begin position="190"/>
        <end position="250"/>
    </location>
</feature>
<feature type="region of interest" description="Disordered" evidence="1">
    <location>
        <begin position="129"/>
        <end position="169"/>
    </location>
</feature>
<evidence type="ECO:0000259" key="2">
    <source>
        <dbReference type="Pfam" id="PF13391"/>
    </source>
</evidence>
<proteinExistence type="predicted"/>
<sequence>MPGPTNGIHLDISALPDQAETIRWGVPAWQGLWRGSPLIKIYDVNGCRIAIIPTNLLSHGSASEAWQQIVTIIGCCVEFNNGRLYSPGPGGLSPIDESVWLIPGNYIFGTQSEATGEWLPCQPLEGPCGRRVGRLPQPDDGEEPDEDEDDDYIDEEDDAGSQNSMSVSSRTARAGQYKFKLQLAMRDGTCLATGVNSYHNVGAHIIPISRPDLYKMLLGPEMTSSLYAVDMGILLSPDLHKSFDALQWAFFPRETDMVLHVFNTDDPDIAKLHGRVVPHSSFRVNDSRDFPDPRLLLFHYRQCVQMYFRYYSYKVSARDGLERNVGRII</sequence>
<reference evidence="3" key="1">
    <citation type="submission" date="2020-04" db="EMBL/GenBank/DDBJ databases">
        <title>Analysis of mating type loci in Filobasidium floriforme.</title>
        <authorList>
            <person name="Nowrousian M."/>
        </authorList>
    </citation>
    <scope>NUCLEOTIDE SEQUENCE</scope>
    <source>
        <strain evidence="3">CBS 6242</strain>
    </source>
</reference>
<evidence type="ECO:0000313" key="4">
    <source>
        <dbReference type="Proteomes" id="UP000812966"/>
    </source>
</evidence>
<feature type="compositionally biased region" description="Acidic residues" evidence="1">
    <location>
        <begin position="139"/>
        <end position="159"/>
    </location>
</feature>
<dbReference type="OrthoDB" id="2569251at2759"/>